<keyword evidence="1" id="KW-1133">Transmembrane helix</keyword>
<proteinExistence type="predicted"/>
<sequence length="132" mass="15380">MVLLKALYFLMGCLFFTVGFIGIFVPLLPTTIFMILALWMFSKSSRQLHDWLYHHKIFGPSLQQWLKYRVIPLFAKKIALVMISLSFIYISIFIMMPLWLYLLTGGGMFSVCWYILSKPSTNPSTEKGVVRR</sequence>
<protein>
    <recommendedName>
        <fullName evidence="3">Inner membrane protein YbaN</fullName>
    </recommendedName>
</protein>
<dbReference type="PANTHER" id="PTHR35813">
    <property type="entry name" value="INNER MEMBRANE PROTEIN YBAN"/>
    <property type="match status" value="1"/>
</dbReference>
<dbReference type="EMBL" id="UOFL01000101">
    <property type="protein sequence ID" value="VAW76200.1"/>
    <property type="molecule type" value="Genomic_DNA"/>
</dbReference>
<dbReference type="PANTHER" id="PTHR35813:SF1">
    <property type="entry name" value="INNER MEMBRANE PROTEIN YBAN"/>
    <property type="match status" value="1"/>
</dbReference>
<feature type="transmembrane region" description="Helical" evidence="1">
    <location>
        <begin position="6"/>
        <end position="39"/>
    </location>
</feature>
<dbReference type="PIRSF" id="PIRSF016789">
    <property type="entry name" value="DUF454"/>
    <property type="match status" value="1"/>
</dbReference>
<gene>
    <name evidence="2" type="ORF">MNBD_GAMMA12-1858</name>
</gene>
<evidence type="ECO:0008006" key="3">
    <source>
        <dbReference type="Google" id="ProtNLM"/>
    </source>
</evidence>
<accession>A0A3B0YHH4</accession>
<evidence type="ECO:0000313" key="2">
    <source>
        <dbReference type="EMBL" id="VAW76200.1"/>
    </source>
</evidence>
<evidence type="ECO:0000256" key="1">
    <source>
        <dbReference type="SAM" id="Phobius"/>
    </source>
</evidence>
<feature type="transmembrane region" description="Helical" evidence="1">
    <location>
        <begin position="73"/>
        <end position="92"/>
    </location>
</feature>
<keyword evidence="1" id="KW-0472">Membrane</keyword>
<dbReference type="Pfam" id="PF04304">
    <property type="entry name" value="DUF454"/>
    <property type="match status" value="1"/>
</dbReference>
<reference evidence="2" key="1">
    <citation type="submission" date="2018-06" db="EMBL/GenBank/DDBJ databases">
        <authorList>
            <person name="Zhirakovskaya E."/>
        </authorList>
    </citation>
    <scope>NUCLEOTIDE SEQUENCE</scope>
</reference>
<dbReference type="GO" id="GO:0005886">
    <property type="term" value="C:plasma membrane"/>
    <property type="evidence" value="ECO:0007669"/>
    <property type="project" value="TreeGrafter"/>
</dbReference>
<name>A0A3B0YHH4_9ZZZZ</name>
<keyword evidence="1" id="KW-0812">Transmembrane</keyword>
<organism evidence="2">
    <name type="scientific">hydrothermal vent metagenome</name>
    <dbReference type="NCBI Taxonomy" id="652676"/>
    <lineage>
        <taxon>unclassified sequences</taxon>
        <taxon>metagenomes</taxon>
        <taxon>ecological metagenomes</taxon>
    </lineage>
</organism>
<dbReference type="AlphaFoldDB" id="A0A3B0YHH4"/>
<dbReference type="InterPro" id="IPR007401">
    <property type="entry name" value="DUF454"/>
</dbReference>